<feature type="transmembrane region" description="Helical" evidence="2">
    <location>
        <begin position="259"/>
        <end position="285"/>
    </location>
</feature>
<feature type="transmembrane region" description="Helical" evidence="2">
    <location>
        <begin position="485"/>
        <end position="508"/>
    </location>
</feature>
<dbReference type="AlphaFoldDB" id="A0A210PU61"/>
<feature type="domain" description="Wolframin cysteine-rich" evidence="4">
    <location>
        <begin position="584"/>
        <end position="685"/>
    </location>
</feature>
<keyword evidence="2" id="KW-0812">Transmembrane</keyword>
<evidence type="ECO:0000259" key="3">
    <source>
        <dbReference type="Pfam" id="PF19913"/>
    </source>
</evidence>
<evidence type="ECO:0000259" key="4">
    <source>
        <dbReference type="Pfam" id="PF20053"/>
    </source>
</evidence>
<dbReference type="PANTHER" id="PTHR13098">
    <property type="entry name" value="WOLFRAMIN"/>
    <property type="match status" value="1"/>
</dbReference>
<dbReference type="PANTHER" id="PTHR13098:SF3">
    <property type="entry name" value="WOLFRAMIN"/>
    <property type="match status" value="1"/>
</dbReference>
<dbReference type="GO" id="GO:0030968">
    <property type="term" value="P:endoplasmic reticulum unfolded protein response"/>
    <property type="evidence" value="ECO:0007669"/>
    <property type="project" value="TreeGrafter"/>
</dbReference>
<dbReference type="InterPro" id="IPR026209">
    <property type="entry name" value="Wolframin_fam"/>
</dbReference>
<protein>
    <submittedName>
        <fullName evidence="5">Wolframin</fullName>
    </submittedName>
</protein>
<dbReference type="PRINTS" id="PR02060">
    <property type="entry name" value="WOLFFAMILY"/>
</dbReference>
<comment type="caution">
    <text evidence="5">The sequence shown here is derived from an EMBL/GenBank/DDBJ whole genome shotgun (WGS) entry which is preliminary data.</text>
</comment>
<dbReference type="InterPro" id="IPR045461">
    <property type="entry name" value="Wolframin_OB_fold"/>
</dbReference>
<accession>A0A210PU61</accession>
<sequence>MADLKSPSAAPSKPTEVPEVSKETLQQWEAEANDDKDDSQVKLGGYLLKLADSDVDREENSQKAIHWLVQASKQGNDDATKQLGKCLKTKTGITSENREDVQWCVDTSNFEKKVRSASRGLFNTLSGTHQKVMSLEEYITAVKKVSGGDVLEEKLLIAAGKKIGDNISETEFAKVLSKKIQGKITLTSSEKDSQSAEYKSAGIITKVIKHPKATAMVLFDEGLEWVSDEGLKFGMSLIPTNQLYLLGVFFLYSFISTKLLFLVVPLIVFYIAIAIMVISTLQMFYKSKKLRDATAMANVLKNYDVGVNVDDTKSQYTWNSLTPYLIYFGALPFLIVSFSLANKLFIPCSELMILSGALSAVCFSALSDSHDLITLMALGCNFLASLPTFFHAFPDIPVITPILHLVTGSFFSIELGYGFSLNFGIPSLSHIVIGIFFIVMAMQKSFSGVYRVLVPHLICYFWWNFMTSLFPFTSWTGLARASIGYLFLPLLFPFILLAVIGGFLYCLYYLFRTELFGKVIITLLMLAVPVLLTQTKALFGKKTDKQYKSVKTIVMVVFGVLAFIPLAFIRLPSFKVKGKLNLSWEDYSSICVNRLANNTAPSQMQCSHFIGQKVVWEGTFVGAKVTKIENSVAPLLSSLPGFIADQLRCIYGEDFGDCDSDEITENEKHVCQLMKAAGRDCHLKKHDTFSFSANVEMPDSVMLSLDVGDAFKAVIAALEEGDKVKVTATLHDGLGTKSLHMKLKNINCVSRELPVMELIDEEDDDEIIEKAMNEAVTVAFNFFWYPLVEYAP</sequence>
<keyword evidence="2" id="KW-0472">Membrane</keyword>
<dbReference type="Proteomes" id="UP000242188">
    <property type="component" value="Unassembled WGS sequence"/>
</dbReference>
<dbReference type="OrthoDB" id="5865303at2759"/>
<feature type="transmembrane region" description="Helical" evidence="2">
    <location>
        <begin position="423"/>
        <end position="441"/>
    </location>
</feature>
<dbReference type="InterPro" id="IPR045458">
    <property type="entry name" value="Wolframin_Sel1-like_rpt"/>
</dbReference>
<keyword evidence="2" id="KW-1133">Transmembrane helix</keyword>
<dbReference type="GO" id="GO:0055074">
    <property type="term" value="P:calcium ion homeostasis"/>
    <property type="evidence" value="ECO:0007669"/>
    <property type="project" value="TreeGrafter"/>
</dbReference>
<dbReference type="InterPro" id="IPR045400">
    <property type="entry name" value="Wolframin_Cys-rich"/>
</dbReference>
<dbReference type="InterPro" id="IPR011990">
    <property type="entry name" value="TPR-like_helical_dom_sf"/>
</dbReference>
<evidence type="ECO:0000256" key="2">
    <source>
        <dbReference type="SAM" id="Phobius"/>
    </source>
</evidence>
<feature type="region of interest" description="Disordered" evidence="1">
    <location>
        <begin position="1"/>
        <end position="24"/>
    </location>
</feature>
<dbReference type="EMBL" id="NEDP02005493">
    <property type="protein sequence ID" value="OWF40023.1"/>
    <property type="molecule type" value="Genomic_DNA"/>
</dbReference>
<reference evidence="5 6" key="1">
    <citation type="journal article" date="2017" name="Nat. Ecol. Evol.">
        <title>Scallop genome provides insights into evolution of bilaterian karyotype and development.</title>
        <authorList>
            <person name="Wang S."/>
            <person name="Zhang J."/>
            <person name="Jiao W."/>
            <person name="Li J."/>
            <person name="Xun X."/>
            <person name="Sun Y."/>
            <person name="Guo X."/>
            <person name="Huan P."/>
            <person name="Dong B."/>
            <person name="Zhang L."/>
            <person name="Hu X."/>
            <person name="Sun X."/>
            <person name="Wang J."/>
            <person name="Zhao C."/>
            <person name="Wang Y."/>
            <person name="Wang D."/>
            <person name="Huang X."/>
            <person name="Wang R."/>
            <person name="Lv J."/>
            <person name="Li Y."/>
            <person name="Zhang Z."/>
            <person name="Liu B."/>
            <person name="Lu W."/>
            <person name="Hui Y."/>
            <person name="Liang J."/>
            <person name="Zhou Z."/>
            <person name="Hou R."/>
            <person name="Li X."/>
            <person name="Liu Y."/>
            <person name="Li H."/>
            <person name="Ning X."/>
            <person name="Lin Y."/>
            <person name="Zhao L."/>
            <person name="Xing Q."/>
            <person name="Dou J."/>
            <person name="Li Y."/>
            <person name="Mao J."/>
            <person name="Guo H."/>
            <person name="Dou H."/>
            <person name="Li T."/>
            <person name="Mu C."/>
            <person name="Jiang W."/>
            <person name="Fu Q."/>
            <person name="Fu X."/>
            <person name="Miao Y."/>
            <person name="Liu J."/>
            <person name="Yu Q."/>
            <person name="Li R."/>
            <person name="Liao H."/>
            <person name="Li X."/>
            <person name="Kong Y."/>
            <person name="Jiang Z."/>
            <person name="Chourrout D."/>
            <person name="Li R."/>
            <person name="Bao Z."/>
        </authorList>
    </citation>
    <scope>NUCLEOTIDE SEQUENCE [LARGE SCALE GENOMIC DNA]</scope>
    <source>
        <strain evidence="5 6">PY_sf001</strain>
    </source>
</reference>
<feature type="transmembrane region" description="Helical" evidence="2">
    <location>
        <begin position="348"/>
        <end position="366"/>
    </location>
</feature>
<feature type="domain" description="Wolframin OB-fold" evidence="3">
    <location>
        <begin position="687"/>
        <end position="790"/>
    </location>
</feature>
<dbReference type="Pfam" id="PF20023">
    <property type="entry name" value="WSLR"/>
    <property type="match status" value="1"/>
</dbReference>
<feature type="transmembrane region" description="Helical" evidence="2">
    <location>
        <begin position="448"/>
        <end position="465"/>
    </location>
</feature>
<feature type="transmembrane region" description="Helical" evidence="2">
    <location>
        <begin position="324"/>
        <end position="341"/>
    </location>
</feature>
<name>A0A210PU61_MIZYE</name>
<dbReference type="Pfam" id="PF19913">
    <property type="entry name" value="WCOB"/>
    <property type="match status" value="1"/>
</dbReference>
<dbReference type="GO" id="GO:0005789">
    <property type="term" value="C:endoplasmic reticulum membrane"/>
    <property type="evidence" value="ECO:0007669"/>
    <property type="project" value="TreeGrafter"/>
</dbReference>
<feature type="transmembrane region" description="Helical" evidence="2">
    <location>
        <begin position="515"/>
        <end position="532"/>
    </location>
</feature>
<evidence type="ECO:0000313" key="5">
    <source>
        <dbReference type="EMBL" id="OWF40023.1"/>
    </source>
</evidence>
<evidence type="ECO:0000313" key="6">
    <source>
        <dbReference type="Proteomes" id="UP000242188"/>
    </source>
</evidence>
<proteinExistence type="predicted"/>
<organism evidence="5 6">
    <name type="scientific">Mizuhopecten yessoensis</name>
    <name type="common">Japanese scallop</name>
    <name type="synonym">Patinopecten yessoensis</name>
    <dbReference type="NCBI Taxonomy" id="6573"/>
    <lineage>
        <taxon>Eukaryota</taxon>
        <taxon>Metazoa</taxon>
        <taxon>Spiralia</taxon>
        <taxon>Lophotrochozoa</taxon>
        <taxon>Mollusca</taxon>
        <taxon>Bivalvia</taxon>
        <taxon>Autobranchia</taxon>
        <taxon>Pteriomorphia</taxon>
        <taxon>Pectinida</taxon>
        <taxon>Pectinoidea</taxon>
        <taxon>Pectinidae</taxon>
        <taxon>Mizuhopecten</taxon>
    </lineage>
</organism>
<feature type="transmembrane region" description="Helical" evidence="2">
    <location>
        <begin position="372"/>
        <end position="391"/>
    </location>
</feature>
<dbReference type="Pfam" id="PF20053">
    <property type="entry name" value="WC-rich"/>
    <property type="match status" value="1"/>
</dbReference>
<dbReference type="Gene3D" id="1.25.40.10">
    <property type="entry name" value="Tetratricopeptide repeat domain"/>
    <property type="match status" value="1"/>
</dbReference>
<dbReference type="STRING" id="6573.A0A210PU61"/>
<keyword evidence="6" id="KW-1185">Reference proteome</keyword>
<gene>
    <name evidence="5" type="ORF">KP79_PYT19712</name>
</gene>
<feature type="transmembrane region" description="Helical" evidence="2">
    <location>
        <begin position="552"/>
        <end position="571"/>
    </location>
</feature>
<evidence type="ECO:0000256" key="1">
    <source>
        <dbReference type="SAM" id="MobiDB-lite"/>
    </source>
</evidence>